<gene>
    <name evidence="7" type="ORF">FuraDRAFT_3577</name>
</gene>
<dbReference type="PANTHER" id="PTHR11228:SF7">
    <property type="entry name" value="PQQA PEPTIDE CYCLASE"/>
    <property type="match status" value="1"/>
</dbReference>
<keyword evidence="8" id="KW-1185">Reference proteome</keyword>
<evidence type="ECO:0000256" key="3">
    <source>
        <dbReference type="ARBA" id="ARBA00022723"/>
    </source>
</evidence>
<dbReference type="SFLD" id="SFLDG01067">
    <property type="entry name" value="SPASM/twitch_domain_containing"/>
    <property type="match status" value="1"/>
</dbReference>
<evidence type="ECO:0000256" key="1">
    <source>
        <dbReference type="ARBA" id="ARBA00001966"/>
    </source>
</evidence>
<dbReference type="CDD" id="cd21109">
    <property type="entry name" value="SPASM"/>
    <property type="match status" value="1"/>
</dbReference>
<dbReference type="GO" id="GO:0003824">
    <property type="term" value="F:catalytic activity"/>
    <property type="evidence" value="ECO:0007669"/>
    <property type="project" value="InterPro"/>
</dbReference>
<keyword evidence="3" id="KW-0479">Metal-binding</keyword>
<dbReference type="Pfam" id="PF04055">
    <property type="entry name" value="Radical_SAM"/>
    <property type="match status" value="1"/>
</dbReference>
<evidence type="ECO:0000259" key="6">
    <source>
        <dbReference type="PROSITE" id="PS51918"/>
    </source>
</evidence>
<evidence type="ECO:0000313" key="7">
    <source>
        <dbReference type="EMBL" id="EEG06994.1"/>
    </source>
</evidence>
<dbReference type="InterPro" id="IPR058240">
    <property type="entry name" value="rSAM_sf"/>
</dbReference>
<reference evidence="7 8" key="1">
    <citation type="submission" date="2009-02" db="EMBL/GenBank/DDBJ databases">
        <title>Sequencing of the draft genome and assembly of Lutiella nitroferrum 2002.</title>
        <authorList>
            <consortium name="US DOE Joint Genome Institute (JGI-PGF)"/>
            <person name="Lucas S."/>
            <person name="Copeland A."/>
            <person name="Lapidus A."/>
            <person name="Glavina del Rio T."/>
            <person name="Tice H."/>
            <person name="Bruce D."/>
            <person name="Goodwin L."/>
            <person name="Pitluck S."/>
            <person name="Larimer F."/>
            <person name="Land M.L."/>
            <person name="Hauser L."/>
            <person name="Coates J.D."/>
        </authorList>
    </citation>
    <scope>NUCLEOTIDE SEQUENCE [LARGE SCALE GENOMIC DNA]</scope>
    <source>
        <strain evidence="7 8">2002</strain>
    </source>
</reference>
<dbReference type="InterPro" id="IPR013785">
    <property type="entry name" value="Aldolase_TIM"/>
</dbReference>
<dbReference type="eggNOG" id="COG0535">
    <property type="taxonomic scope" value="Bacteria"/>
</dbReference>
<organism evidence="7 8">
    <name type="scientific">Pseudogulbenkiania ferrooxidans 2002</name>
    <dbReference type="NCBI Taxonomy" id="279714"/>
    <lineage>
        <taxon>Bacteria</taxon>
        <taxon>Pseudomonadati</taxon>
        <taxon>Pseudomonadota</taxon>
        <taxon>Betaproteobacteria</taxon>
        <taxon>Neisseriales</taxon>
        <taxon>Chromobacteriaceae</taxon>
        <taxon>Pseudogulbenkiania</taxon>
    </lineage>
</organism>
<dbReference type="Gene3D" id="3.20.20.70">
    <property type="entry name" value="Aldolase class I"/>
    <property type="match status" value="1"/>
</dbReference>
<evidence type="ECO:0000256" key="4">
    <source>
        <dbReference type="ARBA" id="ARBA00023004"/>
    </source>
</evidence>
<proteinExistence type="predicted"/>
<keyword evidence="2" id="KW-0949">S-adenosyl-L-methionine</keyword>
<keyword evidence="4" id="KW-0408">Iron</keyword>
<dbReference type="InterPro" id="IPR050377">
    <property type="entry name" value="Radical_SAM_PqqE_MftC-like"/>
</dbReference>
<dbReference type="RefSeq" id="WP_008955596.1">
    <property type="nucleotide sequence ID" value="NZ_ACIS01000012.1"/>
</dbReference>
<evidence type="ECO:0000256" key="2">
    <source>
        <dbReference type="ARBA" id="ARBA00022691"/>
    </source>
</evidence>
<comment type="caution">
    <text evidence="7">The sequence shown here is derived from an EMBL/GenBank/DDBJ whole genome shotgun (WGS) entry which is preliminary data.</text>
</comment>
<comment type="cofactor">
    <cofactor evidence="1">
        <name>[4Fe-4S] cluster</name>
        <dbReference type="ChEBI" id="CHEBI:49883"/>
    </cofactor>
</comment>
<evidence type="ECO:0000256" key="5">
    <source>
        <dbReference type="ARBA" id="ARBA00023014"/>
    </source>
</evidence>
<dbReference type="SUPFAM" id="SSF102114">
    <property type="entry name" value="Radical SAM enzymes"/>
    <property type="match status" value="1"/>
</dbReference>
<dbReference type="Proteomes" id="UP000003165">
    <property type="component" value="Unassembled WGS sequence"/>
</dbReference>
<keyword evidence="5" id="KW-0411">Iron-sulfur</keyword>
<dbReference type="SFLD" id="SFLDS00029">
    <property type="entry name" value="Radical_SAM"/>
    <property type="match status" value="1"/>
</dbReference>
<feature type="domain" description="Radical SAM core" evidence="6">
    <location>
        <begin position="32"/>
        <end position="273"/>
    </location>
</feature>
<protein>
    <submittedName>
        <fullName evidence="7">Radical SAM domain protein</fullName>
    </submittedName>
</protein>
<dbReference type="GO" id="GO:0046872">
    <property type="term" value="F:metal ion binding"/>
    <property type="evidence" value="ECO:0007669"/>
    <property type="project" value="UniProtKB-KW"/>
</dbReference>
<name>B9Z891_9NEIS</name>
<dbReference type="AlphaFoldDB" id="B9Z891"/>
<dbReference type="PROSITE" id="PS51918">
    <property type="entry name" value="RADICAL_SAM"/>
    <property type="match status" value="1"/>
</dbReference>
<dbReference type="PANTHER" id="PTHR11228">
    <property type="entry name" value="RADICAL SAM DOMAIN PROTEIN"/>
    <property type="match status" value="1"/>
</dbReference>
<dbReference type="GO" id="GO:0051536">
    <property type="term" value="F:iron-sulfur cluster binding"/>
    <property type="evidence" value="ECO:0007669"/>
    <property type="project" value="UniProtKB-KW"/>
</dbReference>
<accession>B9Z891</accession>
<evidence type="ECO:0000313" key="8">
    <source>
        <dbReference type="Proteomes" id="UP000003165"/>
    </source>
</evidence>
<dbReference type="EMBL" id="ACIS01000012">
    <property type="protein sequence ID" value="EEG06994.1"/>
    <property type="molecule type" value="Genomic_DNA"/>
</dbReference>
<sequence>MGQISRPLSLVEKLKQESVQDFINRFLWNKSNNAPFVVELDPTTACNLACHDCISANLLNQGGIDNERLLRLAEEFAESGVRAVVLIGGGEPMAHPKFGALVSSLYQSGIKVGVTTNGTLMHRYMDECITMTSWLRVSVDAGSEEVFADFRPHASGKSQFNLVIDNMRRMAERKTGLLGYSFLLLSKFNSDGSLLRSNAVDIEKAARLAKDIGCDYFEVKPAFDMMHFLQQQDLSVVEMVNRNLKAIHELADDNFKIIAPFTLEEALKGVGTQIKPYNRCLTAELRTVITPSGAYVCPYHRGNLNMRIGDVAKTSLEELWKGDRRAQVMTRVDPAKHCTFHCIRHESNLLLERMAAGEVVDTVPDFDLFI</sequence>
<dbReference type="CDD" id="cd01335">
    <property type="entry name" value="Radical_SAM"/>
    <property type="match status" value="1"/>
</dbReference>
<dbReference type="InterPro" id="IPR007197">
    <property type="entry name" value="rSAM"/>
</dbReference>